<evidence type="ECO:0000313" key="1">
    <source>
        <dbReference type="EMBL" id="CAN02368.1"/>
    </source>
</evidence>
<dbReference type="Proteomes" id="UP000001564">
    <property type="component" value="Chromosome"/>
</dbReference>
<dbReference type="AlphaFoldDB" id="A5CTE1"/>
<protein>
    <recommendedName>
        <fullName evidence="3">HNH endonuclease</fullName>
    </recommendedName>
</protein>
<sequence length="285" mass="31330">MPESAACVFCQRTDVPLTKEHVYPKHWKQYFPAVEGSGRVWQSGMNGYVERRGANHQVDNQVREVCGPCNGGWMQDLDMEAKPLVIAIGQGRQTSMTGEEATLFRSWATKIALVRSLQDRNQGMQALPERFHKFYDDRLPFSDLAVQAGYGEVGATDGNAGLTLPGETASVANVVSGGVGRLFFQAAIYDPADTEHVPLVRRELSEVRYLTGGRMQLVKAGMPWGPSGEVSATEVQMARQPHALIGVAPAIENGLRRVPRNETPGSSFGNPYNVPNINDLAWQRF</sequence>
<dbReference type="OrthoDB" id="4578725at2"/>
<dbReference type="RefSeq" id="WP_012038986.1">
    <property type="nucleotide sequence ID" value="NC_009480.1"/>
</dbReference>
<evidence type="ECO:0000313" key="2">
    <source>
        <dbReference type="Proteomes" id="UP000001564"/>
    </source>
</evidence>
<dbReference type="eggNOG" id="ENOG5033GPX">
    <property type="taxonomic scope" value="Bacteria"/>
</dbReference>
<name>A5CTE1_CLAM3</name>
<dbReference type="HOGENOM" id="CLU_975572_0_0_11"/>
<accession>A5CTE1</accession>
<evidence type="ECO:0008006" key="3">
    <source>
        <dbReference type="Google" id="ProtNLM"/>
    </source>
</evidence>
<organism evidence="1 2">
    <name type="scientific">Clavibacter michiganensis subsp. michiganensis (strain NCPPB 382)</name>
    <dbReference type="NCBI Taxonomy" id="443906"/>
    <lineage>
        <taxon>Bacteria</taxon>
        <taxon>Bacillati</taxon>
        <taxon>Actinomycetota</taxon>
        <taxon>Actinomycetes</taxon>
        <taxon>Micrococcales</taxon>
        <taxon>Microbacteriaceae</taxon>
        <taxon>Clavibacter</taxon>
    </lineage>
</organism>
<dbReference type="EMBL" id="AM711867">
    <property type="protein sequence ID" value="CAN02368.1"/>
    <property type="molecule type" value="Genomic_DNA"/>
</dbReference>
<reference evidence="1 2" key="1">
    <citation type="journal article" date="2008" name="J. Bacteriol.">
        <title>The genome sequence of the tomato-pathogenic actinomycete Clavibacter michiganensis subsp. michiganensis NCPPB382 reveals a large island involved in pathogenicity.</title>
        <authorList>
            <person name="Gartemann K.H."/>
            <person name="Abt B."/>
            <person name="Bekel T."/>
            <person name="Burger A."/>
            <person name="Engemann J."/>
            <person name="Flugel M."/>
            <person name="Gaigalat L."/>
            <person name="Goesmann A."/>
            <person name="Grafen I."/>
            <person name="Kalinowski J."/>
            <person name="Kaup O."/>
            <person name="Kirchner O."/>
            <person name="Krause L."/>
            <person name="Linke B."/>
            <person name="McHardy A."/>
            <person name="Meyer F."/>
            <person name="Pohle S."/>
            <person name="Ruckert C."/>
            <person name="Schneiker S."/>
            <person name="Zellermann E.M."/>
            <person name="Puhler A."/>
            <person name="Eichenlaub R."/>
            <person name="Kaiser O."/>
            <person name="Bartels D."/>
        </authorList>
    </citation>
    <scope>NUCLEOTIDE SEQUENCE [LARGE SCALE GENOMIC DNA]</scope>
    <source>
        <strain evidence="1 2">NCPPB 382</strain>
    </source>
</reference>
<keyword evidence="2" id="KW-1185">Reference proteome</keyword>
<gene>
    <name evidence="1" type="ordered locus">CMM_2296</name>
</gene>
<proteinExistence type="predicted"/>
<dbReference type="KEGG" id="cmi:CMM_2296"/>